<gene>
    <name evidence="5" type="ORF">E1809_01895</name>
</gene>
<dbReference type="OrthoDB" id="9803968at2"/>
<dbReference type="InterPro" id="IPR000873">
    <property type="entry name" value="AMP-dep_synth/lig_dom"/>
</dbReference>
<dbReference type="GO" id="GO:0006631">
    <property type="term" value="P:fatty acid metabolic process"/>
    <property type="evidence" value="ECO:0007669"/>
    <property type="project" value="TreeGrafter"/>
</dbReference>
<dbReference type="GO" id="GO:0031956">
    <property type="term" value="F:medium-chain fatty acid-CoA ligase activity"/>
    <property type="evidence" value="ECO:0007669"/>
    <property type="project" value="TreeGrafter"/>
</dbReference>
<proteinExistence type="inferred from homology"/>
<dbReference type="PANTHER" id="PTHR43201:SF5">
    <property type="entry name" value="MEDIUM-CHAIN ACYL-COA LIGASE ACSF2, MITOCHONDRIAL"/>
    <property type="match status" value="1"/>
</dbReference>
<evidence type="ECO:0000259" key="4">
    <source>
        <dbReference type="Pfam" id="PF13193"/>
    </source>
</evidence>
<evidence type="ECO:0000313" key="5">
    <source>
        <dbReference type="EMBL" id="TDG01296.1"/>
    </source>
</evidence>
<evidence type="ECO:0000256" key="2">
    <source>
        <dbReference type="ARBA" id="ARBA00022598"/>
    </source>
</evidence>
<dbReference type="InterPro" id="IPR042099">
    <property type="entry name" value="ANL_N_sf"/>
</dbReference>
<keyword evidence="2 5" id="KW-0436">Ligase</keyword>
<dbReference type="InterPro" id="IPR025110">
    <property type="entry name" value="AMP-bd_C"/>
</dbReference>
<feature type="domain" description="AMP-binding enzyme C-terminal" evidence="4">
    <location>
        <begin position="411"/>
        <end position="486"/>
    </location>
</feature>
<dbReference type="Pfam" id="PF00501">
    <property type="entry name" value="AMP-binding"/>
    <property type="match status" value="1"/>
</dbReference>
<evidence type="ECO:0000313" key="6">
    <source>
        <dbReference type="Proteomes" id="UP000295511"/>
    </source>
</evidence>
<dbReference type="RefSeq" id="WP_133202556.1">
    <property type="nucleotide sequence ID" value="NZ_SMRU01000002.1"/>
</dbReference>
<feature type="domain" description="AMP-dependent synthetase/ligase" evidence="3">
    <location>
        <begin position="11"/>
        <end position="364"/>
    </location>
</feature>
<dbReference type="Proteomes" id="UP000295511">
    <property type="component" value="Unassembled WGS sequence"/>
</dbReference>
<dbReference type="SUPFAM" id="SSF56801">
    <property type="entry name" value="Acetyl-CoA synthetase-like"/>
    <property type="match status" value="1"/>
</dbReference>
<dbReference type="InterPro" id="IPR045851">
    <property type="entry name" value="AMP-bd_C_sf"/>
</dbReference>
<comment type="caution">
    <text evidence="5">The sequence shown here is derived from an EMBL/GenBank/DDBJ whole genome shotgun (WGS) entry which is preliminary data.</text>
</comment>
<organism evidence="5 6">
    <name type="scientific">Arthrobacter terricola</name>
    <dbReference type="NCBI Taxonomy" id="2547396"/>
    <lineage>
        <taxon>Bacteria</taxon>
        <taxon>Bacillati</taxon>
        <taxon>Actinomycetota</taxon>
        <taxon>Actinomycetes</taxon>
        <taxon>Micrococcales</taxon>
        <taxon>Micrococcaceae</taxon>
        <taxon>Arthrobacter</taxon>
    </lineage>
</organism>
<reference evidence="5 6" key="1">
    <citation type="submission" date="2019-03" db="EMBL/GenBank/DDBJ databases">
        <title>Whole genome sequence of Arthrobacter sp JH1-1.</title>
        <authorList>
            <person name="Trinh H.N."/>
        </authorList>
    </citation>
    <scope>NUCLEOTIDE SEQUENCE [LARGE SCALE GENOMIC DNA]</scope>
    <source>
        <strain evidence="5 6">JH1-1</strain>
    </source>
</reference>
<name>A0A4R5L1A2_9MICC</name>
<evidence type="ECO:0000256" key="1">
    <source>
        <dbReference type="ARBA" id="ARBA00006432"/>
    </source>
</evidence>
<dbReference type="Gene3D" id="3.30.300.30">
    <property type="match status" value="1"/>
</dbReference>
<sequence length="501" mass="53654">MNISVLLSIVAETVPDRAAVRDATTELSYEGLNRASSVLGAQLKAAGYGNVSMVDTNSVVFPLLFFAAAKAGIPFVPLNYRLADEQLRRQVERLENTLVVTDSVGAARLEGLNNPTIRLRAEILESALEPAGDVVVDSDDDQAGTAACWLFTSGTTGEPKIVVLKHDSLASYVLGTVDAVSADEMEAVLVSVPPYHIAGLASVLTSMFAGRRMVYLDSFEAGSWVAAVVREGVTQAMVVPTMLQRILSVLSDEGETLPQLRNLSYGGGRMPIELIESALAQLPHVGFTNAYGLTETSSTITLLGPDDHRVALESEDPAVRARLGSVGRPIPGLELQVRDADGMPVGSRVQGEIWVRGPQVSGEYKGNGSQLLDGWFCTRDEGWLDEEGYLFLLGRVDDVIVRGGENISPGEIEDVLRTDPGVADVAVVAEPDETWGEVPVAVIVASEGAAIDREALKALVRSKLRSSRVPASIVEVEQLPYNETGKLLRLSVRDLLRAHTS</sequence>
<dbReference type="EMBL" id="SMRU01000002">
    <property type="protein sequence ID" value="TDG01296.1"/>
    <property type="molecule type" value="Genomic_DNA"/>
</dbReference>
<dbReference type="Gene3D" id="3.40.50.12780">
    <property type="entry name" value="N-terminal domain of ligase-like"/>
    <property type="match status" value="1"/>
</dbReference>
<dbReference type="Pfam" id="PF13193">
    <property type="entry name" value="AMP-binding_C"/>
    <property type="match status" value="1"/>
</dbReference>
<keyword evidence="6" id="KW-1185">Reference proteome</keyword>
<accession>A0A4R5L1A2</accession>
<comment type="similarity">
    <text evidence="1">Belongs to the ATP-dependent AMP-binding enzyme family.</text>
</comment>
<dbReference type="CDD" id="cd04433">
    <property type="entry name" value="AFD_class_I"/>
    <property type="match status" value="1"/>
</dbReference>
<protein>
    <submittedName>
        <fullName evidence="5">Long-chain fatty acid--CoA ligase</fullName>
    </submittedName>
</protein>
<dbReference type="AlphaFoldDB" id="A0A4R5L1A2"/>
<evidence type="ECO:0000259" key="3">
    <source>
        <dbReference type="Pfam" id="PF00501"/>
    </source>
</evidence>
<dbReference type="PANTHER" id="PTHR43201">
    <property type="entry name" value="ACYL-COA SYNTHETASE"/>
    <property type="match status" value="1"/>
</dbReference>